<dbReference type="SUPFAM" id="SSF55729">
    <property type="entry name" value="Acyl-CoA N-acyltransferases (Nat)"/>
    <property type="match status" value="1"/>
</dbReference>
<evidence type="ECO:0000313" key="2">
    <source>
        <dbReference type="EMBL" id="CAL4185648.1"/>
    </source>
</evidence>
<dbReference type="Pfam" id="PF08445">
    <property type="entry name" value="FR47"/>
    <property type="match status" value="1"/>
</dbReference>
<feature type="domain" description="N-acetyltransferase" evidence="1">
    <location>
        <begin position="164"/>
        <end position="296"/>
    </location>
</feature>
<dbReference type="AlphaFoldDB" id="A0AAV2SG83"/>
<dbReference type="Gene3D" id="3.40.630.30">
    <property type="match status" value="1"/>
</dbReference>
<reference evidence="2 3" key="1">
    <citation type="submission" date="2024-05" db="EMBL/GenBank/DDBJ databases">
        <authorList>
            <person name="Wallberg A."/>
        </authorList>
    </citation>
    <scope>NUCLEOTIDE SEQUENCE [LARGE SCALE GENOMIC DNA]</scope>
</reference>
<gene>
    <name evidence="2" type="ORF">MNOR_LOCUS35970</name>
</gene>
<dbReference type="InterPro" id="IPR013653">
    <property type="entry name" value="GCN5-like_dom"/>
</dbReference>
<dbReference type="InterPro" id="IPR053225">
    <property type="entry name" value="Acyl-CoA_N-acyltransferase"/>
</dbReference>
<keyword evidence="3" id="KW-1185">Reference proteome</keyword>
<name>A0AAV2SG83_MEGNR</name>
<dbReference type="InterPro" id="IPR016181">
    <property type="entry name" value="Acyl_CoA_acyltransferase"/>
</dbReference>
<dbReference type="PANTHER" id="PTHR20958:SF6">
    <property type="entry name" value="GLYCINE N-ACYLTRANSFERASE-LIKE PROTEIN"/>
    <property type="match status" value="1"/>
</dbReference>
<accession>A0AAV2SG83</accession>
<dbReference type="EMBL" id="CAXKWB010062721">
    <property type="protein sequence ID" value="CAL4185648.1"/>
    <property type="molecule type" value="Genomic_DNA"/>
</dbReference>
<dbReference type="Proteomes" id="UP001497623">
    <property type="component" value="Unassembled WGS sequence"/>
</dbReference>
<organism evidence="2 3">
    <name type="scientific">Meganyctiphanes norvegica</name>
    <name type="common">Northern krill</name>
    <name type="synonym">Thysanopoda norvegica</name>
    <dbReference type="NCBI Taxonomy" id="48144"/>
    <lineage>
        <taxon>Eukaryota</taxon>
        <taxon>Metazoa</taxon>
        <taxon>Ecdysozoa</taxon>
        <taxon>Arthropoda</taxon>
        <taxon>Crustacea</taxon>
        <taxon>Multicrustacea</taxon>
        <taxon>Malacostraca</taxon>
        <taxon>Eumalacostraca</taxon>
        <taxon>Eucarida</taxon>
        <taxon>Euphausiacea</taxon>
        <taxon>Euphausiidae</taxon>
        <taxon>Meganyctiphanes</taxon>
    </lineage>
</organism>
<protein>
    <recommendedName>
        <fullName evidence="1">N-acetyltransferase domain-containing protein</fullName>
    </recommendedName>
</protein>
<proteinExistence type="predicted"/>
<comment type="caution">
    <text evidence="2">The sequence shown here is derived from an EMBL/GenBank/DDBJ whole genome shotgun (WGS) entry which is preliminary data.</text>
</comment>
<dbReference type="InterPro" id="IPR000182">
    <property type="entry name" value="GNAT_dom"/>
</dbReference>
<evidence type="ECO:0000259" key="1">
    <source>
        <dbReference type="PROSITE" id="PS51186"/>
    </source>
</evidence>
<sequence length="296" mass="33069">MNTNTSKVLKEASFGELEKLLLKPRFPKYSAIYGLVDMHIRYNIFEGTPTMFFIPTDNNLSSLTVVYPVCERQDKAGPQMITLHWDVDNELDTDIQGYLSSLPDINWDKPVSISGTSTIVLDKIKHILESSELCGEINSMTIVYDGDIYSSEEVPLEIVAPDGYVLGQLKPEHVTYVNKMFGNPLGESDDSIRTQFTKFPGVALYKLSDDGIEDPLPVSWTAVRSNGLIGRTFTLPEYRRSGFATLVIGQLKNKILNAGFIPKLGISRSNSASIKMNEKLGFIKRERAVRAIFSSE</sequence>
<evidence type="ECO:0000313" key="3">
    <source>
        <dbReference type="Proteomes" id="UP001497623"/>
    </source>
</evidence>
<dbReference type="GO" id="GO:0016747">
    <property type="term" value="F:acyltransferase activity, transferring groups other than amino-acyl groups"/>
    <property type="evidence" value="ECO:0007669"/>
    <property type="project" value="InterPro"/>
</dbReference>
<dbReference type="PANTHER" id="PTHR20958">
    <property type="entry name" value="GLYCINE N-ACYLTRANSFERASE-LIKE PROTEIN"/>
    <property type="match status" value="1"/>
</dbReference>
<dbReference type="PROSITE" id="PS51186">
    <property type="entry name" value="GNAT"/>
    <property type="match status" value="1"/>
</dbReference>